<dbReference type="EMBL" id="RSEJ01000023">
    <property type="protein sequence ID" value="NBI54789.1"/>
    <property type="molecule type" value="Genomic_DNA"/>
</dbReference>
<accession>A0ABW9YLU5</accession>
<dbReference type="PROSITE" id="PS50893">
    <property type="entry name" value="ABC_TRANSPORTER_2"/>
    <property type="match status" value="1"/>
</dbReference>
<dbReference type="PANTHER" id="PTHR24220">
    <property type="entry name" value="IMPORT ATP-BINDING PROTEIN"/>
    <property type="match status" value="1"/>
</dbReference>
<sequence>MLRIRKLRFAYSQTQFQINIAKLDIAGGETLALIGPSGSGKTTLLNLLAGILKPDSGTIFMGEQCISAMHSAQARRYRLQQVGMVFQGFELLPYLSVLDNILLTARLLGGFAINEELRHRADKLAMSLGIADKLRRPVNELSQGERQRVAICRALLLQPPIILADEPTGNLDPRNKHLALEKIIDETKANNSALLTVTHDHSLLGQFDRVVDLDDFICAEES</sequence>
<comment type="caution">
    <text evidence="5">The sequence shown here is derived from an EMBL/GenBank/DDBJ whole genome shotgun (WGS) entry which is preliminary data.</text>
</comment>
<dbReference type="Proteomes" id="UP000738517">
    <property type="component" value="Unassembled WGS sequence"/>
</dbReference>
<keyword evidence="2" id="KW-0547">Nucleotide-binding</keyword>
<dbReference type="InterPro" id="IPR003593">
    <property type="entry name" value="AAA+_ATPase"/>
</dbReference>
<feature type="domain" description="ABC transporter" evidence="4">
    <location>
        <begin position="2"/>
        <end position="222"/>
    </location>
</feature>
<dbReference type="SMART" id="SM00382">
    <property type="entry name" value="AAA"/>
    <property type="match status" value="1"/>
</dbReference>
<evidence type="ECO:0000256" key="1">
    <source>
        <dbReference type="ARBA" id="ARBA00022448"/>
    </source>
</evidence>
<dbReference type="SUPFAM" id="SSF52540">
    <property type="entry name" value="P-loop containing nucleoside triphosphate hydrolases"/>
    <property type="match status" value="1"/>
</dbReference>
<keyword evidence="6" id="KW-1185">Reference proteome</keyword>
<dbReference type="InterPro" id="IPR015854">
    <property type="entry name" value="ABC_transpr_LolD-like"/>
</dbReference>
<evidence type="ECO:0000259" key="4">
    <source>
        <dbReference type="PROSITE" id="PS50893"/>
    </source>
</evidence>
<dbReference type="CDD" id="cd03255">
    <property type="entry name" value="ABC_MJ0796_LolCDE_FtsE"/>
    <property type="match status" value="1"/>
</dbReference>
<dbReference type="PROSITE" id="PS00211">
    <property type="entry name" value="ABC_TRANSPORTER_1"/>
    <property type="match status" value="1"/>
</dbReference>
<dbReference type="PANTHER" id="PTHR24220:SF611">
    <property type="entry name" value="ATP-BINDING COMPONENT OF ABC TRANSPORTER-RELATED"/>
    <property type="match status" value="1"/>
</dbReference>
<proteinExistence type="predicted"/>
<keyword evidence="1" id="KW-0813">Transport</keyword>
<evidence type="ECO:0000313" key="6">
    <source>
        <dbReference type="Proteomes" id="UP000738517"/>
    </source>
</evidence>
<dbReference type="InterPro" id="IPR027417">
    <property type="entry name" value="P-loop_NTPase"/>
</dbReference>
<evidence type="ECO:0000313" key="5">
    <source>
        <dbReference type="EMBL" id="NBI54789.1"/>
    </source>
</evidence>
<dbReference type="Gene3D" id="3.40.50.300">
    <property type="entry name" value="P-loop containing nucleotide triphosphate hydrolases"/>
    <property type="match status" value="1"/>
</dbReference>
<dbReference type="GO" id="GO:0005524">
    <property type="term" value="F:ATP binding"/>
    <property type="evidence" value="ECO:0007669"/>
    <property type="project" value="UniProtKB-KW"/>
</dbReference>
<evidence type="ECO:0000256" key="2">
    <source>
        <dbReference type="ARBA" id="ARBA00022741"/>
    </source>
</evidence>
<dbReference type="InterPro" id="IPR017911">
    <property type="entry name" value="MacB-like_ATP-bd"/>
</dbReference>
<dbReference type="RefSeq" id="WP_160655276.1">
    <property type="nucleotide sequence ID" value="NZ_RSEJ01000023.1"/>
</dbReference>
<keyword evidence="3 5" id="KW-0067">ATP-binding</keyword>
<evidence type="ECO:0000256" key="3">
    <source>
        <dbReference type="ARBA" id="ARBA00022840"/>
    </source>
</evidence>
<protein>
    <submittedName>
        <fullName evidence="5">ABC transporter ATP-binding protein</fullName>
    </submittedName>
</protein>
<dbReference type="InterPro" id="IPR017871">
    <property type="entry name" value="ABC_transporter-like_CS"/>
</dbReference>
<reference evidence="5 6" key="1">
    <citation type="journal article" date="2017" name="Int. J. Syst. Evol. Microbiol.">
        <title>Photobacterium alginatilyticum sp. nov., a marine bacterium isolated from bottom seawater.</title>
        <authorList>
            <person name="Wang X."/>
            <person name="Wang Y."/>
            <person name="Yang X."/>
            <person name="Sun H."/>
            <person name="Li B."/>
            <person name="Zhang X.H."/>
        </authorList>
    </citation>
    <scope>NUCLEOTIDE SEQUENCE [LARGE SCALE GENOMIC DNA]</scope>
    <source>
        <strain evidence="5 6">P03D4</strain>
    </source>
</reference>
<name>A0ABW9YLU5_9GAMM</name>
<dbReference type="InterPro" id="IPR003439">
    <property type="entry name" value="ABC_transporter-like_ATP-bd"/>
</dbReference>
<organism evidence="5 6">
    <name type="scientific">Photobacterium alginatilyticum</name>
    <dbReference type="NCBI Taxonomy" id="1775171"/>
    <lineage>
        <taxon>Bacteria</taxon>
        <taxon>Pseudomonadati</taxon>
        <taxon>Pseudomonadota</taxon>
        <taxon>Gammaproteobacteria</taxon>
        <taxon>Vibrionales</taxon>
        <taxon>Vibrionaceae</taxon>
        <taxon>Photobacterium</taxon>
    </lineage>
</organism>
<gene>
    <name evidence="5" type="ORF">EIZ48_19925</name>
</gene>
<dbReference type="Pfam" id="PF00005">
    <property type="entry name" value="ABC_tran"/>
    <property type="match status" value="1"/>
</dbReference>